<keyword evidence="3" id="KW-1185">Reference proteome</keyword>
<evidence type="ECO:0000256" key="1">
    <source>
        <dbReference type="SAM" id="MobiDB-lite"/>
    </source>
</evidence>
<evidence type="ECO:0000313" key="3">
    <source>
        <dbReference type="Proteomes" id="UP000320762"/>
    </source>
</evidence>
<feature type="region of interest" description="Disordered" evidence="1">
    <location>
        <begin position="136"/>
        <end position="176"/>
    </location>
</feature>
<dbReference type="EMBL" id="VDMD01000021">
    <property type="protein sequence ID" value="TRM60651.1"/>
    <property type="molecule type" value="Genomic_DNA"/>
</dbReference>
<feature type="region of interest" description="Disordered" evidence="1">
    <location>
        <begin position="1"/>
        <end position="28"/>
    </location>
</feature>
<protein>
    <submittedName>
        <fullName evidence="2">Uncharacterized protein</fullName>
    </submittedName>
</protein>
<accession>A0A550C781</accession>
<sequence>MTMSPIAAVRLPRPRQGPAPLSAGRPSPPYALATTGILLPHDAALGTNTSHDARWRQFHHPRRPNQQVPPTVIPADTGRMTRGAQSLHTCCQLCPHQRRPLPSKRNGDPNLRIPTVCVQLATIDVIDCLQQTSTSSRLERCTHTSRPRSPRESAKIPERQRWCVPPNRSRPSPPRP</sequence>
<reference evidence="2 3" key="1">
    <citation type="journal article" date="2019" name="New Phytol.">
        <title>Comparative genomics reveals unique wood-decay strategies and fruiting body development in the Schizophyllaceae.</title>
        <authorList>
            <person name="Almasi E."/>
            <person name="Sahu N."/>
            <person name="Krizsan K."/>
            <person name="Balint B."/>
            <person name="Kovacs G.M."/>
            <person name="Kiss B."/>
            <person name="Cseklye J."/>
            <person name="Drula E."/>
            <person name="Henrissat B."/>
            <person name="Nagy I."/>
            <person name="Chovatia M."/>
            <person name="Adam C."/>
            <person name="LaButti K."/>
            <person name="Lipzen A."/>
            <person name="Riley R."/>
            <person name="Grigoriev I.V."/>
            <person name="Nagy L.G."/>
        </authorList>
    </citation>
    <scope>NUCLEOTIDE SEQUENCE [LARGE SCALE GENOMIC DNA]</scope>
    <source>
        <strain evidence="2 3">NL-1724</strain>
    </source>
</reference>
<name>A0A550C781_9AGAR</name>
<organism evidence="2 3">
    <name type="scientific">Schizophyllum amplum</name>
    <dbReference type="NCBI Taxonomy" id="97359"/>
    <lineage>
        <taxon>Eukaryota</taxon>
        <taxon>Fungi</taxon>
        <taxon>Dikarya</taxon>
        <taxon>Basidiomycota</taxon>
        <taxon>Agaricomycotina</taxon>
        <taxon>Agaricomycetes</taxon>
        <taxon>Agaricomycetidae</taxon>
        <taxon>Agaricales</taxon>
        <taxon>Schizophyllaceae</taxon>
        <taxon>Schizophyllum</taxon>
    </lineage>
</organism>
<feature type="compositionally biased region" description="Basic and acidic residues" evidence="1">
    <location>
        <begin position="149"/>
        <end position="161"/>
    </location>
</feature>
<gene>
    <name evidence="2" type="ORF">BD626DRAFT_504777</name>
</gene>
<proteinExistence type="predicted"/>
<evidence type="ECO:0000313" key="2">
    <source>
        <dbReference type="EMBL" id="TRM60651.1"/>
    </source>
</evidence>
<comment type="caution">
    <text evidence="2">The sequence shown here is derived from an EMBL/GenBank/DDBJ whole genome shotgun (WGS) entry which is preliminary data.</text>
</comment>
<dbReference type="AlphaFoldDB" id="A0A550C781"/>
<dbReference type="Proteomes" id="UP000320762">
    <property type="component" value="Unassembled WGS sequence"/>
</dbReference>